<evidence type="ECO:0000313" key="3">
    <source>
        <dbReference type="Proteomes" id="UP000747399"/>
    </source>
</evidence>
<proteinExistence type="predicted"/>
<organism evidence="2 3">
    <name type="scientific">Volvox africanus</name>
    <dbReference type="NCBI Taxonomy" id="51714"/>
    <lineage>
        <taxon>Eukaryota</taxon>
        <taxon>Viridiplantae</taxon>
        <taxon>Chlorophyta</taxon>
        <taxon>core chlorophytes</taxon>
        <taxon>Chlorophyceae</taxon>
        <taxon>CS clade</taxon>
        <taxon>Chlamydomonadales</taxon>
        <taxon>Volvocaceae</taxon>
        <taxon>Volvox</taxon>
    </lineage>
</organism>
<reference evidence="2" key="1">
    <citation type="journal article" date="2021" name="Proc. Natl. Acad. Sci. U.S.A.">
        <title>Three genomes in the algal genus Volvox reveal the fate of a haploid sex-determining region after a transition to homothallism.</title>
        <authorList>
            <person name="Yamamoto K."/>
            <person name="Hamaji T."/>
            <person name="Kawai-Toyooka H."/>
            <person name="Matsuzaki R."/>
            <person name="Takahashi F."/>
            <person name="Nishimura Y."/>
            <person name="Kawachi M."/>
            <person name="Noguchi H."/>
            <person name="Minakuchi Y."/>
            <person name="Umen J.G."/>
            <person name="Toyoda A."/>
            <person name="Nozaki H."/>
        </authorList>
    </citation>
    <scope>NUCLEOTIDE SEQUENCE</scope>
    <source>
        <strain evidence="2">NIES-3780</strain>
    </source>
</reference>
<name>A0A8J4F6V1_9CHLO</name>
<feature type="region of interest" description="Disordered" evidence="1">
    <location>
        <begin position="1"/>
        <end position="38"/>
    </location>
</feature>
<gene>
    <name evidence="2" type="ORF">Vafri_16774</name>
</gene>
<dbReference type="EMBL" id="BNCO01000052">
    <property type="protein sequence ID" value="GIL62583.1"/>
    <property type="molecule type" value="Genomic_DNA"/>
</dbReference>
<comment type="caution">
    <text evidence="2">The sequence shown here is derived from an EMBL/GenBank/DDBJ whole genome shotgun (WGS) entry which is preliminary data.</text>
</comment>
<protein>
    <submittedName>
        <fullName evidence="2">Uncharacterized protein</fullName>
    </submittedName>
</protein>
<sequence>MKPPAATINGASTAHHSLLSGASQGSNDGGHTAAMSGPKNSLYAQRFTRVFAMNITKSQTDNGMIGYVTPFTVRSQKNRHNHLGSASLSCGLRRQTSATATLMPRSAFISGV</sequence>
<evidence type="ECO:0000256" key="1">
    <source>
        <dbReference type="SAM" id="MobiDB-lite"/>
    </source>
</evidence>
<dbReference type="AlphaFoldDB" id="A0A8J4F6V1"/>
<keyword evidence="3" id="KW-1185">Reference proteome</keyword>
<feature type="compositionally biased region" description="Polar residues" evidence="1">
    <location>
        <begin position="9"/>
        <end position="26"/>
    </location>
</feature>
<accession>A0A8J4F6V1</accession>
<dbReference type="Proteomes" id="UP000747399">
    <property type="component" value="Unassembled WGS sequence"/>
</dbReference>
<evidence type="ECO:0000313" key="2">
    <source>
        <dbReference type="EMBL" id="GIL62583.1"/>
    </source>
</evidence>